<evidence type="ECO:0000313" key="2">
    <source>
        <dbReference type="Proteomes" id="UP000283269"/>
    </source>
</evidence>
<sequence length="197" mass="20801">MAFPAPSNVTVLDLVPPSCTQACQITSSSFETCEYGICICTEDNASALEDCISCLYALTPTQDIYDAAQGIFAGFEETCSPALNFSLQIISDSSSTGASTVSPLDSSTPSTIASQETSTTLTTLVTSTIEAAPSQTAQWPFNNKQICRAVHRQIAVPSNGTKSESSADIKTSRPGWKFIGAVVIVLSCLTTMNVINY</sequence>
<dbReference type="InParanoid" id="A0A409XHY4"/>
<dbReference type="Proteomes" id="UP000283269">
    <property type="component" value="Unassembled WGS sequence"/>
</dbReference>
<dbReference type="EMBL" id="NHYD01001644">
    <property type="protein sequence ID" value="PPQ90364.1"/>
    <property type="molecule type" value="Genomic_DNA"/>
</dbReference>
<accession>A0A409XHY4</accession>
<protein>
    <submittedName>
        <fullName evidence="1">Uncharacterized protein</fullName>
    </submittedName>
</protein>
<organism evidence="1 2">
    <name type="scientific">Psilocybe cyanescens</name>
    <dbReference type="NCBI Taxonomy" id="93625"/>
    <lineage>
        <taxon>Eukaryota</taxon>
        <taxon>Fungi</taxon>
        <taxon>Dikarya</taxon>
        <taxon>Basidiomycota</taxon>
        <taxon>Agaricomycotina</taxon>
        <taxon>Agaricomycetes</taxon>
        <taxon>Agaricomycetidae</taxon>
        <taxon>Agaricales</taxon>
        <taxon>Agaricineae</taxon>
        <taxon>Strophariaceae</taxon>
        <taxon>Psilocybe</taxon>
    </lineage>
</organism>
<dbReference type="OrthoDB" id="2564568at2759"/>
<comment type="caution">
    <text evidence="1">The sequence shown here is derived from an EMBL/GenBank/DDBJ whole genome shotgun (WGS) entry which is preliminary data.</text>
</comment>
<proteinExistence type="predicted"/>
<dbReference type="AlphaFoldDB" id="A0A409XHY4"/>
<reference evidence="1 2" key="1">
    <citation type="journal article" date="2018" name="Evol. Lett.">
        <title>Horizontal gene cluster transfer increased hallucinogenic mushroom diversity.</title>
        <authorList>
            <person name="Reynolds H.T."/>
            <person name="Vijayakumar V."/>
            <person name="Gluck-Thaler E."/>
            <person name="Korotkin H.B."/>
            <person name="Matheny P.B."/>
            <person name="Slot J.C."/>
        </authorList>
    </citation>
    <scope>NUCLEOTIDE SEQUENCE [LARGE SCALE GENOMIC DNA]</scope>
    <source>
        <strain evidence="1 2">2631</strain>
    </source>
</reference>
<keyword evidence="2" id="KW-1185">Reference proteome</keyword>
<gene>
    <name evidence="1" type="ORF">CVT25_007766</name>
</gene>
<evidence type="ECO:0000313" key="1">
    <source>
        <dbReference type="EMBL" id="PPQ90364.1"/>
    </source>
</evidence>
<name>A0A409XHY4_PSICY</name>